<dbReference type="GO" id="GO:0006865">
    <property type="term" value="P:amino acid transport"/>
    <property type="evidence" value="ECO:0007669"/>
    <property type="project" value="UniProtKB-KW"/>
</dbReference>
<keyword evidence="6 10" id="KW-1133">Transmembrane helix</keyword>
<dbReference type="Gene3D" id="3.40.190.120">
    <property type="entry name" value="Osmoprotection protein (prox), domain 2"/>
    <property type="match status" value="1"/>
</dbReference>
<dbReference type="FunFam" id="1.10.3720.10:FF:000001">
    <property type="entry name" value="Glycine betaine ABC transporter, permease"/>
    <property type="match status" value="1"/>
</dbReference>
<dbReference type="Gene3D" id="3.40.190.10">
    <property type="entry name" value="Periplasmic binding protein-like II"/>
    <property type="match status" value="1"/>
</dbReference>
<protein>
    <submittedName>
        <fullName evidence="12">Osmoprotectant transport system permease protein</fullName>
    </submittedName>
</protein>
<evidence type="ECO:0000256" key="5">
    <source>
        <dbReference type="ARBA" id="ARBA00022970"/>
    </source>
</evidence>
<feature type="transmembrane region" description="Helical" evidence="10">
    <location>
        <begin position="30"/>
        <end position="51"/>
    </location>
</feature>
<dbReference type="Pfam" id="PF04069">
    <property type="entry name" value="OpuAC"/>
    <property type="match status" value="1"/>
</dbReference>
<feature type="transmembrane region" description="Helical" evidence="10">
    <location>
        <begin position="152"/>
        <end position="175"/>
    </location>
</feature>
<sequence>MNQNESFFTDLIHVYNNRQEQFWTSIWEHLQISVTALLLAIVIGVPLGILLTRKKRLAEPIIGVAAVVQTIPSLAVLAFLIPLFGIGEKPAIIALVAYGLLPILRNTYTGINEVDASLKEAARGLGMNSFRRLLKVEFPLSMPVILAGIRTSMVLIVGTTTIAALIGAGGLGQLILLGIDRGAETSLILLGALPAAILAILLDTVFRLLERQKSATSIRPFISVLVALVLVVSVPLAWSVATERPVKGTIVAGAKLGAEPTILINMYKMLIEQDTDIQVILEPNFGKTDFVFTALQNEEIDLYPEFSGTAIVTLLDSQAKSTDERAVYEQAKAGLAARYQMAYLEPMAFNNTYTLAVKEEFAEENGLKTMSDLSPIASSMTAGFTLEFADREDGYQGIQKLYGYQFGEVDTMEPGLRENAVRGGHVDVIDAYSTSSSMVELNLVALEDDKNLFPPYQGAPLLRQETVEKFPEIKPALNKLSGKITDEEMREMNYQVEVEGALPEDIARTYLQENNLLEE</sequence>
<dbReference type="PROSITE" id="PS50928">
    <property type="entry name" value="ABC_TM1"/>
    <property type="match status" value="1"/>
</dbReference>
<dbReference type="OrthoDB" id="9801163at2"/>
<dbReference type="SUPFAM" id="SSF53850">
    <property type="entry name" value="Periplasmic binding protein-like II"/>
    <property type="match status" value="1"/>
</dbReference>
<feature type="domain" description="ABC transmembrane type-1" evidence="11">
    <location>
        <begin position="26"/>
        <end position="206"/>
    </location>
</feature>
<dbReference type="InterPro" id="IPR058089">
    <property type="entry name" value="EgtUBC_SBD"/>
</dbReference>
<dbReference type="InterPro" id="IPR000515">
    <property type="entry name" value="MetI-like"/>
</dbReference>
<dbReference type="InterPro" id="IPR051204">
    <property type="entry name" value="ABC_transp_perm/SBD"/>
</dbReference>
<evidence type="ECO:0000256" key="10">
    <source>
        <dbReference type="RuleBase" id="RU363032"/>
    </source>
</evidence>
<evidence type="ECO:0000256" key="9">
    <source>
        <dbReference type="ARBA" id="ARBA00035652"/>
    </source>
</evidence>
<evidence type="ECO:0000313" key="13">
    <source>
        <dbReference type="Proteomes" id="UP000295632"/>
    </source>
</evidence>
<evidence type="ECO:0000256" key="6">
    <source>
        <dbReference type="ARBA" id="ARBA00022989"/>
    </source>
</evidence>
<keyword evidence="7 10" id="KW-0472">Membrane</keyword>
<dbReference type="GO" id="GO:0031460">
    <property type="term" value="P:glycine betaine transport"/>
    <property type="evidence" value="ECO:0007669"/>
    <property type="project" value="TreeGrafter"/>
</dbReference>
<dbReference type="GO" id="GO:0022857">
    <property type="term" value="F:transmembrane transporter activity"/>
    <property type="evidence" value="ECO:0007669"/>
    <property type="project" value="InterPro"/>
</dbReference>
<dbReference type="SUPFAM" id="SSF161098">
    <property type="entry name" value="MetI-like"/>
    <property type="match status" value="1"/>
</dbReference>
<keyword evidence="4 10" id="KW-0812">Transmembrane</keyword>
<dbReference type="RefSeq" id="WP_133580444.1">
    <property type="nucleotide sequence ID" value="NZ_SNYJ01000007.1"/>
</dbReference>
<evidence type="ECO:0000256" key="1">
    <source>
        <dbReference type="ARBA" id="ARBA00004651"/>
    </source>
</evidence>
<dbReference type="InterPro" id="IPR035906">
    <property type="entry name" value="MetI-like_sf"/>
</dbReference>
<dbReference type="PANTHER" id="PTHR30177">
    <property type="entry name" value="GLYCINE BETAINE/L-PROLINE TRANSPORT SYSTEM PERMEASE PROTEIN PROW"/>
    <property type="match status" value="1"/>
</dbReference>
<feature type="transmembrane region" description="Helical" evidence="10">
    <location>
        <begin position="187"/>
        <end position="209"/>
    </location>
</feature>
<reference evidence="12 13" key="1">
    <citation type="submission" date="2019-03" db="EMBL/GenBank/DDBJ databases">
        <title>Genomic Encyclopedia of Type Strains, Phase IV (KMG-IV): sequencing the most valuable type-strain genomes for metagenomic binning, comparative biology and taxonomic classification.</title>
        <authorList>
            <person name="Goeker M."/>
        </authorList>
    </citation>
    <scope>NUCLEOTIDE SEQUENCE [LARGE SCALE GENOMIC DNA]</scope>
    <source>
        <strain evidence="12 13">DSM 28697</strain>
    </source>
</reference>
<keyword evidence="3 10" id="KW-0813">Transport</keyword>
<feature type="transmembrane region" description="Helical" evidence="10">
    <location>
        <begin position="221"/>
        <end position="241"/>
    </location>
</feature>
<organism evidence="12 13">
    <name type="scientific">Aureibacillus halotolerans</name>
    <dbReference type="NCBI Taxonomy" id="1508390"/>
    <lineage>
        <taxon>Bacteria</taxon>
        <taxon>Bacillati</taxon>
        <taxon>Bacillota</taxon>
        <taxon>Bacilli</taxon>
        <taxon>Bacillales</taxon>
        <taxon>Bacillaceae</taxon>
        <taxon>Aureibacillus</taxon>
    </lineage>
</organism>
<feature type="transmembrane region" description="Helical" evidence="10">
    <location>
        <begin position="63"/>
        <end position="85"/>
    </location>
</feature>
<comment type="caution">
    <text evidence="12">The sequence shown here is derived from an EMBL/GenBank/DDBJ whole genome shotgun (WGS) entry which is preliminary data.</text>
</comment>
<feature type="transmembrane region" description="Helical" evidence="10">
    <location>
        <begin position="91"/>
        <end position="108"/>
    </location>
</feature>
<accession>A0A4R6U0H2</accession>
<dbReference type="AlphaFoldDB" id="A0A4R6U0H2"/>
<keyword evidence="5" id="KW-0029">Amino-acid transport</keyword>
<keyword evidence="13" id="KW-1185">Reference proteome</keyword>
<evidence type="ECO:0000313" key="12">
    <source>
        <dbReference type="EMBL" id="TDQ39770.1"/>
    </source>
</evidence>
<gene>
    <name evidence="12" type="ORF">EV213_107137</name>
</gene>
<evidence type="ECO:0000256" key="8">
    <source>
        <dbReference type="ARBA" id="ARBA00035642"/>
    </source>
</evidence>
<dbReference type="PANTHER" id="PTHR30177:SF4">
    <property type="entry name" value="OSMOPROTECTANT IMPORT PERMEASE PROTEIN OSMW"/>
    <property type="match status" value="1"/>
</dbReference>
<dbReference type="Proteomes" id="UP000295632">
    <property type="component" value="Unassembled WGS sequence"/>
</dbReference>
<dbReference type="Gene3D" id="1.10.3720.10">
    <property type="entry name" value="MetI-like"/>
    <property type="match status" value="1"/>
</dbReference>
<comment type="similarity">
    <text evidence="9">In the N-terminal section; belongs to the binding-protein-dependent transport system permease family.</text>
</comment>
<proteinExistence type="inferred from homology"/>
<comment type="subcellular location">
    <subcellularLocation>
        <location evidence="1 10">Cell membrane</location>
        <topology evidence="1 10">Multi-pass membrane protein</topology>
    </subcellularLocation>
</comment>
<dbReference type="GO" id="GO:0043190">
    <property type="term" value="C:ATP-binding cassette (ABC) transporter complex"/>
    <property type="evidence" value="ECO:0007669"/>
    <property type="project" value="InterPro"/>
</dbReference>
<dbReference type="InterPro" id="IPR007210">
    <property type="entry name" value="ABC_Gly_betaine_transp_sub-bd"/>
</dbReference>
<dbReference type="EMBL" id="SNYJ01000007">
    <property type="protein sequence ID" value="TDQ39770.1"/>
    <property type="molecule type" value="Genomic_DNA"/>
</dbReference>
<evidence type="ECO:0000256" key="2">
    <source>
        <dbReference type="ARBA" id="ARBA00007069"/>
    </source>
</evidence>
<name>A0A4R6U0H2_9BACI</name>
<dbReference type="CDD" id="cd13610">
    <property type="entry name" value="PBP2_ChoS"/>
    <property type="match status" value="1"/>
</dbReference>
<evidence type="ECO:0000259" key="11">
    <source>
        <dbReference type="PROSITE" id="PS50928"/>
    </source>
</evidence>
<dbReference type="Pfam" id="PF00528">
    <property type="entry name" value="BPD_transp_1"/>
    <property type="match status" value="1"/>
</dbReference>
<evidence type="ECO:0000256" key="7">
    <source>
        <dbReference type="ARBA" id="ARBA00023136"/>
    </source>
</evidence>
<comment type="similarity">
    <text evidence="8">In the C-terminal section; belongs to the OsmX family.</text>
</comment>
<dbReference type="CDD" id="cd06261">
    <property type="entry name" value="TM_PBP2"/>
    <property type="match status" value="1"/>
</dbReference>
<evidence type="ECO:0000256" key="4">
    <source>
        <dbReference type="ARBA" id="ARBA00022692"/>
    </source>
</evidence>
<evidence type="ECO:0000256" key="3">
    <source>
        <dbReference type="ARBA" id="ARBA00022448"/>
    </source>
</evidence>
<comment type="similarity">
    <text evidence="2">Belongs to the binding-protein-dependent transport system permease family. CysTW subfamily.</text>
</comment>